<organism evidence="1 2">
    <name type="scientific">Fusarium albosuccineum</name>
    <dbReference type="NCBI Taxonomy" id="1237068"/>
    <lineage>
        <taxon>Eukaryota</taxon>
        <taxon>Fungi</taxon>
        <taxon>Dikarya</taxon>
        <taxon>Ascomycota</taxon>
        <taxon>Pezizomycotina</taxon>
        <taxon>Sordariomycetes</taxon>
        <taxon>Hypocreomycetidae</taxon>
        <taxon>Hypocreales</taxon>
        <taxon>Nectriaceae</taxon>
        <taxon>Fusarium</taxon>
        <taxon>Fusarium decemcellulare species complex</taxon>
    </lineage>
</organism>
<gene>
    <name evidence="1" type="ORF">FALBO_1086</name>
</gene>
<evidence type="ECO:0000313" key="2">
    <source>
        <dbReference type="Proteomes" id="UP000554235"/>
    </source>
</evidence>
<dbReference type="EMBL" id="JAADYS010000139">
    <property type="protein sequence ID" value="KAF4471981.1"/>
    <property type="molecule type" value="Genomic_DNA"/>
</dbReference>
<reference evidence="1 2" key="1">
    <citation type="submission" date="2020-01" db="EMBL/GenBank/DDBJ databases">
        <title>Identification and distribution of gene clusters putatively required for synthesis of sphingolipid metabolism inhibitors in phylogenetically diverse species of the filamentous fungus Fusarium.</title>
        <authorList>
            <person name="Kim H.-S."/>
            <person name="Busman M."/>
            <person name="Brown D.W."/>
            <person name="Divon H."/>
            <person name="Uhlig S."/>
            <person name="Proctor R.H."/>
        </authorList>
    </citation>
    <scope>NUCLEOTIDE SEQUENCE [LARGE SCALE GENOMIC DNA]</scope>
    <source>
        <strain evidence="1 2">NRRL 20459</strain>
    </source>
</reference>
<accession>A0A8H4LQN8</accession>
<dbReference type="Proteomes" id="UP000554235">
    <property type="component" value="Unassembled WGS sequence"/>
</dbReference>
<protein>
    <submittedName>
        <fullName evidence="1">Transcriptional activator spt7</fullName>
    </submittedName>
</protein>
<keyword evidence="2" id="KW-1185">Reference proteome</keyword>
<dbReference type="OrthoDB" id="21449at2759"/>
<evidence type="ECO:0000313" key="1">
    <source>
        <dbReference type="EMBL" id="KAF4471981.1"/>
    </source>
</evidence>
<proteinExistence type="predicted"/>
<sequence>MSLPNGQHAWHPPSLQYFNSNRSLPHLEDVPARIQTPVDNSIALVPEAQLDIEDENRRALFADLYRKTEDKVALLFDEDGSYNYPAVNALRRSPAPSATII</sequence>
<feature type="non-terminal residue" evidence="1">
    <location>
        <position position="101"/>
    </location>
</feature>
<name>A0A8H4LQN8_9HYPO</name>
<comment type="caution">
    <text evidence="1">The sequence shown here is derived from an EMBL/GenBank/DDBJ whole genome shotgun (WGS) entry which is preliminary data.</text>
</comment>
<dbReference type="AlphaFoldDB" id="A0A8H4LQN8"/>